<feature type="compositionally biased region" description="Basic and acidic residues" evidence="1">
    <location>
        <begin position="535"/>
        <end position="552"/>
    </location>
</feature>
<feature type="compositionally biased region" description="Basic and acidic residues" evidence="1">
    <location>
        <begin position="726"/>
        <end position="735"/>
    </location>
</feature>
<feature type="region of interest" description="Disordered" evidence="1">
    <location>
        <begin position="1282"/>
        <end position="1371"/>
    </location>
</feature>
<sequence>MTTRSTKMIPMGAGNNPTATASPNQSTPTKRKRSQPELPTVNPAPTSWLGIAFQIPSVIRKEINDFVKAVRGGGSSSSSSSSICNSTLTVPLAGKTDNNNPKTASTRTRRYTIKRHSRSVTATEPRRRPGSPRRITKTFEGDHPPRLPSPHFSELDLPSPSKKFRLADNNSNMTLNEDSGNQARNDQITNLQQQQQQRLMSLDQPMTLQAQQELNHSSPPSTPSRHASSGDQVLSSSVDDLPSTQYGPASVFQSHEHYEHDDAEMEEILSHRVQHASTPINSRPFGHLAGSNSVLFPDSRNMQGHDSPGSSVNADISSSTWQASSSFSTHSGSKMNRGFSNHTSLTSNASIDLNALEDLKNSSIHASRLTSGCSMPSPRIRHTKILGSPRSSSRVNTLSASSFSSVGSLINTGLTTYGDFRLQPGAAYPRTLRISDQRFRYQSRRTADIQIGRRIISHRPALASRRKVPLAEIIGRPLDPSPSISSLQSHLDGFRESNALNPSPSIGSIASAFVTGAIAPRDPASSTIESQSMKEQLKHQKNSPENDHHEESNFSVTNTSSSKNTTRSHLSNTVHFCHSPPSESASIDMTKSLPSPRDTRQEEMIVEVDEGADDSYEFLEREEAQGLAFETPNRKRKRLLHRSDLIHFRRPGLAAIDLSSSKLVDLPPNQSQSKPKTKVMQKLGLSRGHQKRPPTDHLQCPADTEDNVESPTKKIRVLQSEITRLRQELENEKTRSSRRNSMHMSLDEPDRRARPANASPHVAFSPRSPMFASSPASASRGSSRRNPAMVPRSGSPFIVSRVFGQGPEVVGESTPAQAEKWLQKKKANSGLHTSTRLPGLAHDLFGAKSSKSAHSSSAASAGRPMSAYSNASSGWNRDRELEADLFSSPRAKILKKMNRNSKIAPIAPRSNIRNMFRNSIHDFNCHGTPGSSSKLSAPGSQAPDMATFLNELRSSGRSKLRKTPGSAKYYNMQRSIGSPKSNYRKHQDPRMRRSVDCHNASLLSSVLQNYPPSTQHQPKHFDGSSSSRTSGRTQGTASSTNTQEADRPNTPPASKQTDTSNQCRSPLACKVYPSGNSTKPNVDENSDVQFVLGEAISTPRKGKRTGHLSRSLVDPHMTPRARGFTNTVQPTSPIQKDFTMDELIQQVKELKGHQDAEAGSPPVSQTDNKLRNRDLLHEMGFCSSNENSLEVNSLSQIVMSGGSNPSTAVVSPVMNSPHNVYQERSRQRTSPMLKSLTQGRPKPKTSPTKTFLTNGNSNRWSNNSTIRLVSILNHSIDGMQVHQENGGETQPQAYGRGPMNEDRRHSMPAKPKQLASFAEDENEPPADAYYQHATQNTEDDEDQSWKAKSPSGSGWVVLKPDNDRSESAEPNLRRWSLRTSAILSAHPKLV</sequence>
<feature type="compositionally biased region" description="Polar residues" evidence="1">
    <location>
        <begin position="1124"/>
        <end position="1133"/>
    </location>
</feature>
<keyword evidence="3" id="KW-1185">Reference proteome</keyword>
<feature type="compositionally biased region" description="Polar residues" evidence="1">
    <location>
        <begin position="1282"/>
        <end position="1292"/>
    </location>
</feature>
<feature type="compositionally biased region" description="Low complexity" evidence="1">
    <location>
        <begin position="1023"/>
        <end position="1040"/>
    </location>
</feature>
<evidence type="ECO:0000313" key="3">
    <source>
        <dbReference type="Proteomes" id="UP000238274"/>
    </source>
</evidence>
<dbReference type="Proteomes" id="UP000238274">
    <property type="component" value="Unassembled WGS sequence"/>
</dbReference>
<feature type="compositionally biased region" description="Polar residues" evidence="1">
    <location>
        <begin position="929"/>
        <end position="939"/>
    </location>
</feature>
<reference evidence="3" key="2">
    <citation type="journal article" date="2018" name="BMC Genomics">
        <title>Genomic insights into host adaptation between the wheat stripe rust pathogen (Puccinia striiformis f. sp. tritici) and the barley stripe rust pathogen (Puccinia striiformis f. sp. hordei).</title>
        <authorList>
            <person name="Xia C."/>
            <person name="Wang M."/>
            <person name="Yin C."/>
            <person name="Cornejo O.E."/>
            <person name="Hulbert S.H."/>
            <person name="Chen X."/>
        </authorList>
    </citation>
    <scope>NUCLEOTIDE SEQUENCE [LARGE SCALE GENOMIC DNA]</scope>
    <source>
        <strain evidence="3">93TX-2</strain>
    </source>
</reference>
<feature type="region of interest" description="Disordered" evidence="1">
    <location>
        <begin position="1008"/>
        <end position="1068"/>
    </location>
</feature>
<dbReference type="VEuPathDB" id="FungiDB:PSHT_03434"/>
<feature type="compositionally biased region" description="Polar residues" evidence="1">
    <location>
        <begin position="581"/>
        <end position="593"/>
    </location>
</feature>
<comment type="caution">
    <text evidence="2">The sequence shown here is derived from an EMBL/GenBank/DDBJ whole genome shotgun (WGS) entry which is preliminary data.</text>
</comment>
<name>A0A2S4WFG4_9BASI</name>
<feature type="compositionally biased region" description="Low complexity" evidence="1">
    <location>
        <begin position="763"/>
        <end position="785"/>
    </location>
</feature>
<feature type="region of interest" description="Disordered" evidence="1">
    <location>
        <begin position="854"/>
        <end position="874"/>
    </location>
</feature>
<reference evidence="3" key="3">
    <citation type="journal article" date="2018" name="Mol. Plant Microbe Interact.">
        <title>Genome sequence resources for the wheat stripe rust pathogen (Puccinia striiformis f. sp. tritici) and the barley stripe rust pathogen (Puccinia striiformis f. sp. hordei).</title>
        <authorList>
            <person name="Xia C."/>
            <person name="Wang M."/>
            <person name="Yin C."/>
            <person name="Cornejo O.E."/>
            <person name="Hulbert S.H."/>
            <person name="Chen X."/>
        </authorList>
    </citation>
    <scope>NUCLEOTIDE SEQUENCE [LARGE SCALE GENOMIC DNA]</scope>
    <source>
        <strain evidence="3">93TX-2</strain>
    </source>
</reference>
<gene>
    <name evidence="2" type="ORF">PSHT_03434</name>
</gene>
<feature type="region of interest" description="Disordered" evidence="1">
    <location>
        <begin position="522"/>
        <end position="599"/>
    </location>
</feature>
<feature type="compositionally biased region" description="Polar residues" evidence="1">
    <location>
        <begin position="15"/>
        <end position="28"/>
    </location>
</feature>
<evidence type="ECO:0000256" key="1">
    <source>
        <dbReference type="SAM" id="MobiDB-lite"/>
    </source>
</evidence>
<feature type="compositionally biased region" description="Polar residues" evidence="1">
    <location>
        <begin position="96"/>
        <end position="106"/>
    </location>
</feature>
<accession>A0A2S4WFG4</accession>
<feature type="region of interest" description="Disordered" evidence="1">
    <location>
        <begin position="726"/>
        <end position="793"/>
    </location>
</feature>
<feature type="compositionally biased region" description="Polar residues" evidence="1">
    <location>
        <begin position="291"/>
        <end position="316"/>
    </location>
</feature>
<feature type="region of interest" description="Disordered" evidence="1">
    <location>
        <begin position="291"/>
        <end position="317"/>
    </location>
</feature>
<feature type="region of interest" description="Disordered" evidence="1">
    <location>
        <begin position="90"/>
        <end position="182"/>
    </location>
</feature>
<feature type="region of interest" description="Disordered" evidence="1">
    <location>
        <begin position="664"/>
        <end position="714"/>
    </location>
</feature>
<feature type="region of interest" description="Disordered" evidence="1">
    <location>
        <begin position="1"/>
        <end position="49"/>
    </location>
</feature>
<feature type="region of interest" description="Disordered" evidence="1">
    <location>
        <begin position="210"/>
        <end position="248"/>
    </location>
</feature>
<feature type="compositionally biased region" description="Polar residues" evidence="1">
    <location>
        <begin position="972"/>
        <end position="981"/>
    </location>
</feature>
<feature type="compositionally biased region" description="Polar residues" evidence="1">
    <location>
        <begin position="168"/>
        <end position="182"/>
    </location>
</feature>
<reference evidence="2 3" key="1">
    <citation type="submission" date="2017-12" db="EMBL/GenBank/DDBJ databases">
        <title>Gene loss provides genomic basis for host adaptation in cereal stripe rust fungi.</title>
        <authorList>
            <person name="Xia C."/>
        </authorList>
    </citation>
    <scope>NUCLEOTIDE SEQUENCE [LARGE SCALE GENOMIC DNA]</scope>
    <source>
        <strain evidence="2 3">93TX-2</strain>
    </source>
</reference>
<dbReference type="OrthoDB" id="2506107at2759"/>
<feature type="compositionally biased region" description="Polar residues" evidence="1">
    <location>
        <begin position="664"/>
        <end position="674"/>
    </location>
</feature>
<feature type="compositionally biased region" description="Polar residues" evidence="1">
    <location>
        <begin position="1052"/>
        <end position="1064"/>
    </location>
</feature>
<feature type="compositionally biased region" description="Polar residues" evidence="1">
    <location>
        <begin position="524"/>
        <end position="534"/>
    </location>
</feature>
<feature type="compositionally biased region" description="Basic residues" evidence="1">
    <location>
        <begin position="107"/>
        <end position="118"/>
    </location>
</feature>
<feature type="region of interest" description="Disordered" evidence="1">
    <location>
        <begin position="1098"/>
        <end position="1133"/>
    </location>
</feature>
<dbReference type="EMBL" id="PKSM01000032">
    <property type="protein sequence ID" value="POW20525.1"/>
    <property type="molecule type" value="Genomic_DNA"/>
</dbReference>
<feature type="region of interest" description="Disordered" evidence="1">
    <location>
        <begin position="368"/>
        <end position="394"/>
    </location>
</feature>
<organism evidence="2 3">
    <name type="scientific">Puccinia striiformis</name>
    <dbReference type="NCBI Taxonomy" id="27350"/>
    <lineage>
        <taxon>Eukaryota</taxon>
        <taxon>Fungi</taxon>
        <taxon>Dikarya</taxon>
        <taxon>Basidiomycota</taxon>
        <taxon>Pucciniomycotina</taxon>
        <taxon>Pucciniomycetes</taxon>
        <taxon>Pucciniales</taxon>
        <taxon>Pucciniaceae</taxon>
        <taxon>Puccinia</taxon>
    </lineage>
</organism>
<feature type="compositionally biased region" description="Polar residues" evidence="1">
    <location>
        <begin position="1245"/>
        <end position="1260"/>
    </location>
</feature>
<protein>
    <submittedName>
        <fullName evidence="2">Uncharacterized protein</fullName>
    </submittedName>
</protein>
<feature type="region of interest" description="Disordered" evidence="1">
    <location>
        <begin position="1221"/>
        <end position="1260"/>
    </location>
</feature>
<feature type="compositionally biased region" description="Polar residues" evidence="1">
    <location>
        <begin position="1228"/>
        <end position="1238"/>
    </location>
</feature>
<feature type="compositionally biased region" description="Low complexity" evidence="1">
    <location>
        <begin position="553"/>
        <end position="568"/>
    </location>
</feature>
<proteinExistence type="predicted"/>
<evidence type="ECO:0000313" key="2">
    <source>
        <dbReference type="EMBL" id="POW20525.1"/>
    </source>
</evidence>
<feature type="region of interest" description="Disordered" evidence="1">
    <location>
        <begin position="923"/>
        <end position="993"/>
    </location>
</feature>